<dbReference type="GO" id="GO:0047617">
    <property type="term" value="F:fatty acyl-CoA hydrolase activity"/>
    <property type="evidence" value="ECO:0007669"/>
    <property type="project" value="InterPro"/>
</dbReference>
<comment type="caution">
    <text evidence="2">The sequence shown here is derived from an EMBL/GenBank/DDBJ whole genome shotgun (WGS) entry which is preliminary data.</text>
</comment>
<dbReference type="Gene3D" id="2.60.120.10">
    <property type="entry name" value="Jelly Rolls"/>
    <property type="match status" value="1"/>
</dbReference>
<dbReference type="InterPro" id="IPR018490">
    <property type="entry name" value="cNMP-bd_dom_sf"/>
</dbReference>
<dbReference type="Gene3D" id="3.10.129.10">
    <property type="entry name" value="Hotdog Thioesterase"/>
    <property type="match status" value="1"/>
</dbReference>
<feature type="domain" description="Acyl-CoA thioesterase-like N-terminal HotDog" evidence="1">
    <location>
        <begin position="142"/>
        <end position="208"/>
    </location>
</feature>
<evidence type="ECO:0000313" key="2">
    <source>
        <dbReference type="EMBL" id="KAJ0970181.1"/>
    </source>
</evidence>
<dbReference type="Proteomes" id="UP001085076">
    <property type="component" value="Miscellaneous, Linkage group lg06"/>
</dbReference>
<dbReference type="PANTHER" id="PTHR11066">
    <property type="entry name" value="ACYL-COA THIOESTERASE"/>
    <property type="match status" value="1"/>
</dbReference>
<sequence length="236" mass="26883">MKHWRIDEEAVIEFLGEVPLLQRLPSSSLRKIAELVQVRHYGRGREGLYLIWDGKACLSGSVDVMGGNHSEIQLKQYDHFGYCATGSDHEGSDICINQAHLFAHLELGAPRSRHISWAYFTRSSIIRTCFWRAVDWTEDIQLALAAATKTVGYHKLVHSLHSYFLIAGDTNLPIIYEVCRTHDGYNIATRRVTARQHGVAIFILVASFRVHFIKQDLSSMHYILNIPVMVCSNEFI</sequence>
<evidence type="ECO:0000259" key="1">
    <source>
        <dbReference type="Pfam" id="PF13622"/>
    </source>
</evidence>
<dbReference type="CDD" id="cd03445">
    <property type="entry name" value="Thioesterase_II_repeat2"/>
    <property type="match status" value="1"/>
</dbReference>
<dbReference type="GO" id="GO:0009062">
    <property type="term" value="P:fatty acid catabolic process"/>
    <property type="evidence" value="ECO:0007669"/>
    <property type="project" value="TreeGrafter"/>
</dbReference>
<dbReference type="SUPFAM" id="SSF54637">
    <property type="entry name" value="Thioesterase/thiol ester dehydrase-isomerase"/>
    <property type="match status" value="1"/>
</dbReference>
<proteinExistence type="predicted"/>
<gene>
    <name evidence="2" type="ORF">J5N97_023058</name>
</gene>
<keyword evidence="3" id="KW-1185">Reference proteome</keyword>
<dbReference type="InterPro" id="IPR014710">
    <property type="entry name" value="RmlC-like_jellyroll"/>
</dbReference>
<accession>A0A9D5CBQ7</accession>
<name>A0A9D5CBQ7_9LILI</name>
<dbReference type="Pfam" id="PF13622">
    <property type="entry name" value="4HBT_3"/>
    <property type="match status" value="1"/>
</dbReference>
<dbReference type="AlphaFoldDB" id="A0A9D5CBQ7"/>
<evidence type="ECO:0000313" key="3">
    <source>
        <dbReference type="Proteomes" id="UP001085076"/>
    </source>
</evidence>
<dbReference type="InterPro" id="IPR003703">
    <property type="entry name" value="Acyl_CoA_thio"/>
</dbReference>
<dbReference type="GO" id="GO:0006637">
    <property type="term" value="P:acyl-CoA metabolic process"/>
    <property type="evidence" value="ECO:0007669"/>
    <property type="project" value="InterPro"/>
</dbReference>
<dbReference type="PANTHER" id="PTHR11066:SF34">
    <property type="entry name" value="ACYL-COENZYME A THIOESTERASE 8"/>
    <property type="match status" value="1"/>
</dbReference>
<dbReference type="InterPro" id="IPR049449">
    <property type="entry name" value="TesB_ACOT8-like_N"/>
</dbReference>
<dbReference type="OrthoDB" id="68328at2759"/>
<reference evidence="2" key="2">
    <citation type="journal article" date="2022" name="Hortic Res">
        <title>The genome of Dioscorea zingiberensis sheds light on the biosynthesis, origin and evolution of the medicinally important diosgenin saponins.</title>
        <authorList>
            <person name="Li Y."/>
            <person name="Tan C."/>
            <person name="Li Z."/>
            <person name="Guo J."/>
            <person name="Li S."/>
            <person name="Chen X."/>
            <person name="Wang C."/>
            <person name="Dai X."/>
            <person name="Yang H."/>
            <person name="Song W."/>
            <person name="Hou L."/>
            <person name="Xu J."/>
            <person name="Tong Z."/>
            <person name="Xu A."/>
            <person name="Yuan X."/>
            <person name="Wang W."/>
            <person name="Yang Q."/>
            <person name="Chen L."/>
            <person name="Sun Z."/>
            <person name="Wang K."/>
            <person name="Pan B."/>
            <person name="Chen J."/>
            <person name="Bao Y."/>
            <person name="Liu F."/>
            <person name="Qi X."/>
            <person name="Gang D.R."/>
            <person name="Wen J."/>
            <person name="Li J."/>
        </authorList>
    </citation>
    <scope>NUCLEOTIDE SEQUENCE</scope>
    <source>
        <strain evidence="2">Dzin_1.0</strain>
    </source>
</reference>
<dbReference type="EMBL" id="JAGGNH010000006">
    <property type="protein sequence ID" value="KAJ0970181.1"/>
    <property type="molecule type" value="Genomic_DNA"/>
</dbReference>
<dbReference type="InterPro" id="IPR029069">
    <property type="entry name" value="HotDog_dom_sf"/>
</dbReference>
<dbReference type="SUPFAM" id="SSF51206">
    <property type="entry name" value="cAMP-binding domain-like"/>
    <property type="match status" value="1"/>
</dbReference>
<organism evidence="2 3">
    <name type="scientific">Dioscorea zingiberensis</name>
    <dbReference type="NCBI Taxonomy" id="325984"/>
    <lineage>
        <taxon>Eukaryota</taxon>
        <taxon>Viridiplantae</taxon>
        <taxon>Streptophyta</taxon>
        <taxon>Embryophyta</taxon>
        <taxon>Tracheophyta</taxon>
        <taxon>Spermatophyta</taxon>
        <taxon>Magnoliopsida</taxon>
        <taxon>Liliopsida</taxon>
        <taxon>Dioscoreales</taxon>
        <taxon>Dioscoreaceae</taxon>
        <taxon>Dioscorea</taxon>
    </lineage>
</organism>
<protein>
    <recommendedName>
        <fullName evidence="1">Acyl-CoA thioesterase-like N-terminal HotDog domain-containing protein</fullName>
    </recommendedName>
</protein>
<reference evidence="2" key="1">
    <citation type="submission" date="2021-03" db="EMBL/GenBank/DDBJ databases">
        <authorList>
            <person name="Li Z."/>
            <person name="Yang C."/>
        </authorList>
    </citation>
    <scope>NUCLEOTIDE SEQUENCE</scope>
    <source>
        <strain evidence="2">Dzin_1.0</strain>
        <tissue evidence="2">Leaf</tissue>
    </source>
</reference>